<evidence type="ECO:0000259" key="8">
    <source>
        <dbReference type="Pfam" id="PF00892"/>
    </source>
</evidence>
<evidence type="ECO:0000256" key="5">
    <source>
        <dbReference type="ARBA" id="ARBA00022989"/>
    </source>
</evidence>
<sequence length="305" mass="34043">MPDFQQLAKNKILLWSLILTITILWGYAWVVMKASLEFMGPFTFSAFRFGTGTLTLFLILFLVRMGPPPKKYWKHLAVIGFLQTAVVFLAVMFALKFVEAGKSSVLLYSMPMWSSLLAAKFLGEKLNKYKIIGLAIGMVGLLTILGWDIWMKQNLQVIFGELLIVFAAVAWGVSNIYYRIHVTNLPQLQVSAWQMLFGTMAIILATVIMEWGEPVAFTPVSIFYVLFTGVFASAICFTVWFIIISYIDMVTATISTLLVPIFGLLLGYLILDEALTASILIGSGLVIIGIIIAQKKMPVRDKIAE</sequence>
<dbReference type="InterPro" id="IPR037185">
    <property type="entry name" value="EmrE-like"/>
</dbReference>
<feature type="transmembrane region" description="Helical" evidence="7">
    <location>
        <begin position="190"/>
        <end position="209"/>
    </location>
</feature>
<feature type="transmembrane region" description="Helical" evidence="7">
    <location>
        <begin position="101"/>
        <end position="119"/>
    </location>
</feature>
<feature type="transmembrane region" description="Helical" evidence="7">
    <location>
        <begin position="250"/>
        <end position="271"/>
    </location>
</feature>
<protein>
    <submittedName>
        <fullName evidence="9">Permease</fullName>
    </submittedName>
</protein>
<feature type="transmembrane region" description="Helical" evidence="7">
    <location>
        <begin position="157"/>
        <end position="178"/>
    </location>
</feature>
<proteinExistence type="inferred from homology"/>
<reference evidence="9" key="1">
    <citation type="journal article" date="2014" name="Int. J. Syst. Evol. Microbiol.">
        <title>Complete genome sequence of Corynebacterium casei LMG S-19264T (=DSM 44701T), isolated from a smear-ripened cheese.</title>
        <authorList>
            <consortium name="US DOE Joint Genome Institute (JGI-PGF)"/>
            <person name="Walter F."/>
            <person name="Albersmeier A."/>
            <person name="Kalinowski J."/>
            <person name="Ruckert C."/>
        </authorList>
    </citation>
    <scope>NUCLEOTIDE SEQUENCE</scope>
    <source>
        <strain evidence="9">CGMCC 1.12360</strain>
    </source>
</reference>
<evidence type="ECO:0000256" key="2">
    <source>
        <dbReference type="ARBA" id="ARBA00007362"/>
    </source>
</evidence>
<evidence type="ECO:0000313" key="10">
    <source>
        <dbReference type="Proteomes" id="UP000602050"/>
    </source>
</evidence>
<keyword evidence="6 7" id="KW-0472">Membrane</keyword>
<evidence type="ECO:0000313" key="9">
    <source>
        <dbReference type="EMBL" id="GGH70590.1"/>
    </source>
</evidence>
<gene>
    <name evidence="9" type="ORF">GCM10010978_05660</name>
</gene>
<evidence type="ECO:0000256" key="3">
    <source>
        <dbReference type="ARBA" id="ARBA00022475"/>
    </source>
</evidence>
<keyword evidence="4 7" id="KW-0812">Transmembrane</keyword>
<dbReference type="InterPro" id="IPR050638">
    <property type="entry name" value="AA-Vitamin_Transporters"/>
</dbReference>
<evidence type="ECO:0000256" key="4">
    <source>
        <dbReference type="ARBA" id="ARBA00022692"/>
    </source>
</evidence>
<feature type="transmembrane region" description="Helical" evidence="7">
    <location>
        <begin position="221"/>
        <end position="243"/>
    </location>
</feature>
<comment type="similarity">
    <text evidence="2">Belongs to the EamA transporter family.</text>
</comment>
<dbReference type="AlphaFoldDB" id="A0A8J3EK64"/>
<feature type="transmembrane region" description="Helical" evidence="7">
    <location>
        <begin position="131"/>
        <end position="151"/>
    </location>
</feature>
<dbReference type="Pfam" id="PF00892">
    <property type="entry name" value="EamA"/>
    <property type="match status" value="2"/>
</dbReference>
<feature type="transmembrane region" description="Helical" evidence="7">
    <location>
        <begin position="277"/>
        <end position="293"/>
    </location>
</feature>
<accession>A0A8J3EK64</accession>
<evidence type="ECO:0000256" key="7">
    <source>
        <dbReference type="SAM" id="Phobius"/>
    </source>
</evidence>
<name>A0A8J3EK64_9BACI</name>
<reference evidence="9" key="2">
    <citation type="submission" date="2020-09" db="EMBL/GenBank/DDBJ databases">
        <authorList>
            <person name="Sun Q."/>
            <person name="Zhou Y."/>
        </authorList>
    </citation>
    <scope>NUCLEOTIDE SEQUENCE</scope>
    <source>
        <strain evidence="9">CGMCC 1.12360</strain>
    </source>
</reference>
<dbReference type="InterPro" id="IPR000620">
    <property type="entry name" value="EamA_dom"/>
</dbReference>
<feature type="domain" description="EamA" evidence="8">
    <location>
        <begin position="17"/>
        <end position="145"/>
    </location>
</feature>
<feature type="domain" description="EamA" evidence="8">
    <location>
        <begin position="159"/>
        <end position="292"/>
    </location>
</feature>
<dbReference type="EMBL" id="BMEV01000007">
    <property type="protein sequence ID" value="GGH70590.1"/>
    <property type="molecule type" value="Genomic_DNA"/>
</dbReference>
<keyword evidence="3" id="KW-1003">Cell membrane</keyword>
<keyword evidence="5 7" id="KW-1133">Transmembrane helix</keyword>
<feature type="transmembrane region" description="Helical" evidence="7">
    <location>
        <begin position="12"/>
        <end position="30"/>
    </location>
</feature>
<dbReference type="PANTHER" id="PTHR32322">
    <property type="entry name" value="INNER MEMBRANE TRANSPORTER"/>
    <property type="match status" value="1"/>
</dbReference>
<evidence type="ECO:0000256" key="6">
    <source>
        <dbReference type="ARBA" id="ARBA00023136"/>
    </source>
</evidence>
<keyword evidence="10" id="KW-1185">Reference proteome</keyword>
<dbReference type="GO" id="GO:0005886">
    <property type="term" value="C:plasma membrane"/>
    <property type="evidence" value="ECO:0007669"/>
    <property type="project" value="UniProtKB-SubCell"/>
</dbReference>
<evidence type="ECO:0000256" key="1">
    <source>
        <dbReference type="ARBA" id="ARBA00004651"/>
    </source>
</evidence>
<dbReference type="Proteomes" id="UP000602050">
    <property type="component" value="Unassembled WGS sequence"/>
</dbReference>
<comment type="subcellular location">
    <subcellularLocation>
        <location evidence="1">Cell membrane</location>
        <topology evidence="1">Multi-pass membrane protein</topology>
    </subcellularLocation>
</comment>
<feature type="transmembrane region" description="Helical" evidence="7">
    <location>
        <begin position="75"/>
        <end position="95"/>
    </location>
</feature>
<organism evidence="9 10">
    <name type="scientific">Compostibacillus humi</name>
    <dbReference type="NCBI Taxonomy" id="1245525"/>
    <lineage>
        <taxon>Bacteria</taxon>
        <taxon>Bacillati</taxon>
        <taxon>Bacillota</taxon>
        <taxon>Bacilli</taxon>
        <taxon>Bacillales</taxon>
        <taxon>Bacillaceae</taxon>
        <taxon>Compostibacillus</taxon>
    </lineage>
</organism>
<dbReference type="SUPFAM" id="SSF103481">
    <property type="entry name" value="Multidrug resistance efflux transporter EmrE"/>
    <property type="match status" value="2"/>
</dbReference>
<dbReference type="RefSeq" id="WP_188390865.1">
    <property type="nucleotide sequence ID" value="NZ_BMEV01000007.1"/>
</dbReference>
<feature type="transmembrane region" description="Helical" evidence="7">
    <location>
        <begin position="42"/>
        <end position="63"/>
    </location>
</feature>
<comment type="caution">
    <text evidence="9">The sequence shown here is derived from an EMBL/GenBank/DDBJ whole genome shotgun (WGS) entry which is preliminary data.</text>
</comment>
<dbReference type="PANTHER" id="PTHR32322:SF18">
    <property type="entry name" value="S-ADENOSYLMETHIONINE_S-ADENOSYLHOMOCYSTEINE TRANSPORTER"/>
    <property type="match status" value="1"/>
</dbReference>